<evidence type="ECO:0000313" key="3">
    <source>
        <dbReference type="EMBL" id="SVA35906.1"/>
    </source>
</evidence>
<accession>A0A381V692</accession>
<dbReference type="PANTHER" id="PTHR43364:SF4">
    <property type="entry name" value="NAD(P)-LINKED OXIDOREDUCTASE SUPERFAMILY PROTEIN"/>
    <property type="match status" value="1"/>
</dbReference>
<keyword evidence="1" id="KW-0560">Oxidoreductase</keyword>
<dbReference type="GO" id="GO:0016491">
    <property type="term" value="F:oxidoreductase activity"/>
    <property type="evidence" value="ECO:0007669"/>
    <property type="project" value="UniProtKB-KW"/>
</dbReference>
<dbReference type="Pfam" id="PF00248">
    <property type="entry name" value="Aldo_ket_red"/>
    <property type="match status" value="1"/>
</dbReference>
<dbReference type="EMBL" id="UINC01007972">
    <property type="protein sequence ID" value="SVA35906.1"/>
    <property type="molecule type" value="Genomic_DNA"/>
</dbReference>
<dbReference type="InterPro" id="IPR036812">
    <property type="entry name" value="NAD(P)_OxRdtase_dom_sf"/>
</dbReference>
<dbReference type="PANTHER" id="PTHR43364">
    <property type="entry name" value="NADH-SPECIFIC METHYLGLYOXAL REDUCTASE-RELATED"/>
    <property type="match status" value="1"/>
</dbReference>
<name>A0A381V692_9ZZZZ</name>
<feature type="domain" description="NADP-dependent oxidoreductase" evidence="2">
    <location>
        <begin position="16"/>
        <end position="308"/>
    </location>
</feature>
<dbReference type="GO" id="GO:0005829">
    <property type="term" value="C:cytosol"/>
    <property type="evidence" value="ECO:0007669"/>
    <property type="project" value="TreeGrafter"/>
</dbReference>
<reference evidence="3" key="1">
    <citation type="submission" date="2018-05" db="EMBL/GenBank/DDBJ databases">
        <authorList>
            <person name="Lanie J.A."/>
            <person name="Ng W.-L."/>
            <person name="Kazmierczak K.M."/>
            <person name="Andrzejewski T.M."/>
            <person name="Davidsen T.M."/>
            <person name="Wayne K.J."/>
            <person name="Tettelin H."/>
            <person name="Glass J.I."/>
            <person name="Rusch D."/>
            <person name="Podicherti R."/>
            <person name="Tsui H.-C.T."/>
            <person name="Winkler M.E."/>
        </authorList>
    </citation>
    <scope>NUCLEOTIDE SEQUENCE</scope>
</reference>
<protein>
    <recommendedName>
        <fullName evidence="2">NADP-dependent oxidoreductase domain-containing protein</fullName>
    </recommendedName>
</protein>
<dbReference type="PROSITE" id="PS00062">
    <property type="entry name" value="ALDOKETO_REDUCTASE_2"/>
    <property type="match status" value="1"/>
</dbReference>
<dbReference type="InterPro" id="IPR018170">
    <property type="entry name" value="Aldo/ket_reductase_CS"/>
</dbReference>
<dbReference type="InterPro" id="IPR020471">
    <property type="entry name" value="AKR"/>
</dbReference>
<dbReference type="FunFam" id="3.20.20.100:FF:000004">
    <property type="entry name" value="Oxidoreductase, aldo/keto reductase"/>
    <property type="match status" value="1"/>
</dbReference>
<dbReference type="InterPro" id="IPR023210">
    <property type="entry name" value="NADP_OxRdtase_dom"/>
</dbReference>
<sequence>MEYRMLGDSDLNVSVIGFGAWGIGGSPFWSNEGDAVSARAIMKAYDLGVNFFDTAPVYGFGHSEELLGKTLKPFRDKVIYATKCGLRWEKKSLGSITKNATRRSILEEIDQSLKRLDTDYIDLYQVHWPDIETSQEETMETLLEIQEQGKVKVIGVSNYSVEQMEAIMKSGGIESLQPDYSLLNRSIEKEIVPYCKENKIGIIAYSPLASGLLTGKYDKNAKFGDWRGKGIIGCFSGSQFEKNMEKVARLKAMGKSIGKTCGQMAINWVVSQSHLTTALLGVKNEQQVEENIEALGWKLDPKQREEINCIFSVDE</sequence>
<organism evidence="3">
    <name type="scientific">marine metagenome</name>
    <dbReference type="NCBI Taxonomy" id="408172"/>
    <lineage>
        <taxon>unclassified sequences</taxon>
        <taxon>metagenomes</taxon>
        <taxon>ecological metagenomes</taxon>
    </lineage>
</organism>
<dbReference type="Gene3D" id="3.20.20.100">
    <property type="entry name" value="NADP-dependent oxidoreductase domain"/>
    <property type="match status" value="1"/>
</dbReference>
<evidence type="ECO:0000259" key="2">
    <source>
        <dbReference type="Pfam" id="PF00248"/>
    </source>
</evidence>
<evidence type="ECO:0000256" key="1">
    <source>
        <dbReference type="ARBA" id="ARBA00023002"/>
    </source>
</evidence>
<dbReference type="CDD" id="cd19084">
    <property type="entry name" value="AKR_AKR11B1-like"/>
    <property type="match status" value="1"/>
</dbReference>
<dbReference type="PRINTS" id="PR00069">
    <property type="entry name" value="ALDKETRDTASE"/>
</dbReference>
<dbReference type="AlphaFoldDB" id="A0A381V692"/>
<proteinExistence type="predicted"/>
<gene>
    <name evidence="3" type="ORF">METZ01_LOCUS88760</name>
</gene>
<dbReference type="InterPro" id="IPR050523">
    <property type="entry name" value="AKR_Detox_Biosynth"/>
</dbReference>
<dbReference type="SUPFAM" id="SSF51430">
    <property type="entry name" value="NAD(P)-linked oxidoreductase"/>
    <property type="match status" value="1"/>
</dbReference>